<evidence type="ECO:0000313" key="2">
    <source>
        <dbReference type="EMBL" id="VFK68524.1"/>
    </source>
</evidence>
<protein>
    <submittedName>
        <fullName evidence="2">Uncharacterized protein</fullName>
    </submittedName>
</protein>
<organism evidence="2">
    <name type="scientific">Candidatus Kentrum sp. UNK</name>
    <dbReference type="NCBI Taxonomy" id="2126344"/>
    <lineage>
        <taxon>Bacteria</taxon>
        <taxon>Pseudomonadati</taxon>
        <taxon>Pseudomonadota</taxon>
        <taxon>Gammaproteobacteria</taxon>
        <taxon>Candidatus Kentrum</taxon>
    </lineage>
</organism>
<dbReference type="EMBL" id="CAADGD010000003">
    <property type="protein sequence ID" value="VFK68524.1"/>
    <property type="molecule type" value="Genomic_DNA"/>
</dbReference>
<accession>A0A451AR45</accession>
<name>A0A451AR45_9GAMM</name>
<dbReference type="AlphaFoldDB" id="A0A451AR45"/>
<reference evidence="2" key="1">
    <citation type="submission" date="2019-02" db="EMBL/GenBank/DDBJ databases">
        <authorList>
            <person name="Gruber-Vodicka R. H."/>
            <person name="Seah K. B. B."/>
        </authorList>
    </citation>
    <scope>NUCLEOTIDE SEQUENCE</scope>
    <source>
        <strain evidence="2">BECK_BY19</strain>
        <strain evidence="1">BECK_BY8</strain>
    </source>
</reference>
<proteinExistence type="predicted"/>
<gene>
    <name evidence="1" type="ORF">BECKUNK1418G_GA0071005_100436</name>
    <name evidence="2" type="ORF">BECKUNK1418H_GA0071006_100338</name>
</gene>
<evidence type="ECO:0000313" key="1">
    <source>
        <dbReference type="EMBL" id="VFK58691.1"/>
    </source>
</evidence>
<sequence length="86" mass="9387">MVGNMGNLRVGRVSLCGIATPCLPASLPRSNGKETHQTYRDIAMLTDLERKKVIQHILNLAGIAEDLSNQAEILTEQNDSIELVLS</sequence>
<dbReference type="EMBL" id="CAADFZ010000004">
    <property type="protein sequence ID" value="VFK58691.1"/>
    <property type="molecule type" value="Genomic_DNA"/>
</dbReference>